<dbReference type="InterPro" id="IPR004709">
    <property type="entry name" value="NaH_exchanger"/>
</dbReference>
<evidence type="ECO:0000256" key="10">
    <source>
        <dbReference type="ARBA" id="ARBA00023136"/>
    </source>
</evidence>
<evidence type="ECO:0000256" key="4">
    <source>
        <dbReference type="ARBA" id="ARBA00022449"/>
    </source>
</evidence>
<evidence type="ECO:0000256" key="1">
    <source>
        <dbReference type="ARBA" id="ARBA00004651"/>
    </source>
</evidence>
<dbReference type="Proteomes" id="UP000667802">
    <property type="component" value="Unassembled WGS sequence"/>
</dbReference>
<dbReference type="InterPro" id="IPR006153">
    <property type="entry name" value="Cation/H_exchanger_TM"/>
</dbReference>
<evidence type="ECO:0000256" key="12">
    <source>
        <dbReference type="RuleBase" id="RU366002"/>
    </source>
</evidence>
<dbReference type="GO" id="GO:0051453">
    <property type="term" value="P:regulation of intracellular pH"/>
    <property type="evidence" value="ECO:0007669"/>
    <property type="project" value="TreeGrafter"/>
</dbReference>
<dbReference type="RefSeq" id="WP_310834357.1">
    <property type="nucleotide sequence ID" value="NZ_JAALHA020000027.1"/>
</dbReference>
<dbReference type="PRINTS" id="PR01084">
    <property type="entry name" value="NAHEXCHNGR"/>
</dbReference>
<evidence type="ECO:0000256" key="11">
    <source>
        <dbReference type="ARBA" id="ARBA00023201"/>
    </source>
</evidence>
<keyword evidence="13" id="KW-0175">Coiled coil</keyword>
<keyword evidence="3 12" id="KW-0813">Transport</keyword>
<gene>
    <name evidence="15" type="ORF">G7B40_035155</name>
</gene>
<feature type="transmembrane region" description="Helical" evidence="12">
    <location>
        <begin position="98"/>
        <end position="117"/>
    </location>
</feature>
<keyword evidence="5 12" id="KW-1003">Cell membrane</keyword>
<feature type="transmembrane region" description="Helical" evidence="12">
    <location>
        <begin position="350"/>
        <end position="372"/>
    </location>
</feature>
<dbReference type="PANTHER" id="PTHR10110:SF195">
    <property type="entry name" value="NA(+)_H(+) ANTIPORTER NHAS2"/>
    <property type="match status" value="1"/>
</dbReference>
<dbReference type="PANTHER" id="PTHR10110">
    <property type="entry name" value="SODIUM/HYDROGEN EXCHANGER"/>
    <property type="match status" value="1"/>
</dbReference>
<keyword evidence="11 12" id="KW-0739">Sodium transport</keyword>
<dbReference type="AlphaFoldDB" id="A0AAP5IEH4"/>
<keyword evidence="10 12" id="KW-0472">Membrane</keyword>
<dbReference type="GO" id="GO:0015385">
    <property type="term" value="F:sodium:proton antiporter activity"/>
    <property type="evidence" value="ECO:0007669"/>
    <property type="project" value="InterPro"/>
</dbReference>
<organism evidence="15 16">
    <name type="scientific">Aetokthonos hydrillicola Thurmond2011</name>
    <dbReference type="NCBI Taxonomy" id="2712845"/>
    <lineage>
        <taxon>Bacteria</taxon>
        <taxon>Bacillati</taxon>
        <taxon>Cyanobacteriota</taxon>
        <taxon>Cyanophyceae</taxon>
        <taxon>Nostocales</taxon>
        <taxon>Hapalosiphonaceae</taxon>
        <taxon>Aetokthonos</taxon>
    </lineage>
</organism>
<sequence length="519" mass="57253">MVLESSVGEQAIATNLKQFLLVLVVSLGVATLPQIFSWFRQIPYTLLLVIVGLGLAYADIRLVTLSPELILLIFLPPLLFEAAWNLKWPELKRDFLPICLYAVIGVVISIMGVAFALNQFVGISLSTALLIGASLSATDPVSVTALFRELGVQSRLTTLMEGESLFNDGMAVVAFSFLVALPLGTGELGIQPILVDFFKVVGIGVTVGGLIGFGISYLTQRFDSPLVEQSFTLISAYATYLITDDLGGSAVIGVVTTGLILGNFGSRIGMSSRTRIIISEFWEFLAFFVNSIVFLLIGDQVRFADLGENLPIIAVTVVAMILMRAIAILSLSKLSDFVQVQKIPFPDQIILWWSGLRGSVSIALALSVPTILPERHKIIATVFGVVLFTLLFQGLSIKPLLQQLNLLGDQPLRQRYLELNARIIALNSTLQYLQANQRPRITLEVYHSEETLIKEAIEQLRAEIEQLQQEYPSLQSFALEQQQEELLEVEVDSYAQLVRRGRLNKELTPFLQKVLGNVR</sequence>
<proteinExistence type="inferred from homology"/>
<feature type="transmembrane region" description="Helical" evidence="12">
    <location>
        <begin position="310"/>
        <end position="329"/>
    </location>
</feature>
<comment type="function">
    <text evidence="12">Na(+)/H(+) antiporter that extrudes sodium in exchange for external protons.</text>
</comment>
<keyword evidence="4 12" id="KW-0050">Antiport</keyword>
<comment type="subcellular location">
    <subcellularLocation>
        <location evidence="1 12">Cell membrane</location>
        <topology evidence="1 12">Multi-pass membrane protein</topology>
    </subcellularLocation>
</comment>
<keyword evidence="8 12" id="KW-0915">Sodium</keyword>
<keyword evidence="6 12" id="KW-0812">Transmembrane</keyword>
<evidence type="ECO:0000256" key="8">
    <source>
        <dbReference type="ARBA" id="ARBA00023053"/>
    </source>
</evidence>
<dbReference type="GO" id="GO:0015386">
    <property type="term" value="F:potassium:proton antiporter activity"/>
    <property type="evidence" value="ECO:0007669"/>
    <property type="project" value="TreeGrafter"/>
</dbReference>
<feature type="coiled-coil region" evidence="13">
    <location>
        <begin position="450"/>
        <end position="477"/>
    </location>
</feature>
<keyword evidence="16" id="KW-1185">Reference proteome</keyword>
<feature type="transmembrane region" description="Helical" evidence="12">
    <location>
        <begin position="168"/>
        <end position="185"/>
    </location>
</feature>
<evidence type="ECO:0000256" key="9">
    <source>
        <dbReference type="ARBA" id="ARBA00023065"/>
    </source>
</evidence>
<comment type="caution">
    <text evidence="15">The sequence shown here is derived from an EMBL/GenBank/DDBJ whole genome shotgun (WGS) entry which is preliminary data.</text>
</comment>
<dbReference type="GO" id="GO:0098719">
    <property type="term" value="P:sodium ion import across plasma membrane"/>
    <property type="evidence" value="ECO:0007669"/>
    <property type="project" value="TreeGrafter"/>
</dbReference>
<evidence type="ECO:0000256" key="6">
    <source>
        <dbReference type="ARBA" id="ARBA00022692"/>
    </source>
</evidence>
<evidence type="ECO:0000259" key="14">
    <source>
        <dbReference type="Pfam" id="PF00999"/>
    </source>
</evidence>
<dbReference type="Gene3D" id="6.10.140.1330">
    <property type="match status" value="1"/>
</dbReference>
<accession>A0AAP5IEH4</accession>
<evidence type="ECO:0000313" key="15">
    <source>
        <dbReference type="EMBL" id="MDR9899759.1"/>
    </source>
</evidence>
<protein>
    <submittedName>
        <fullName evidence="15">Na+/H+ antiporter</fullName>
    </submittedName>
</protein>
<keyword evidence="9 12" id="KW-0406">Ion transport</keyword>
<feature type="transmembrane region" description="Helical" evidence="12">
    <location>
        <begin position="69"/>
        <end position="86"/>
    </location>
</feature>
<feature type="transmembrane region" description="Helical" evidence="12">
    <location>
        <begin position="123"/>
        <end position="147"/>
    </location>
</feature>
<dbReference type="NCBIfam" id="TIGR00831">
    <property type="entry name" value="a_cpa1"/>
    <property type="match status" value="1"/>
</dbReference>
<dbReference type="InterPro" id="IPR004705">
    <property type="entry name" value="Cation/H_exchanger_CPA1_bac"/>
</dbReference>
<reference evidence="16" key="1">
    <citation type="journal article" date="2021" name="Science">
        <title>Hunting the eagle killer: A cyanobacterial neurotoxin causes vacuolar myelinopathy.</title>
        <authorList>
            <person name="Breinlinger S."/>
            <person name="Phillips T.J."/>
            <person name="Haram B.N."/>
            <person name="Mares J."/>
            <person name="Martinez Yerena J.A."/>
            <person name="Hrouzek P."/>
            <person name="Sobotka R."/>
            <person name="Henderson W.M."/>
            <person name="Schmieder P."/>
            <person name="Williams S.M."/>
            <person name="Lauderdale J.D."/>
            <person name="Wilde H.D."/>
            <person name="Gerrin W."/>
            <person name="Kust A."/>
            <person name="Washington J.W."/>
            <person name="Wagner C."/>
            <person name="Geier B."/>
            <person name="Liebeke M."/>
            <person name="Enke H."/>
            <person name="Niedermeyer T.H.J."/>
            <person name="Wilde S.B."/>
        </authorList>
    </citation>
    <scope>NUCLEOTIDE SEQUENCE [LARGE SCALE GENOMIC DNA]</scope>
    <source>
        <strain evidence="16">Thurmond2011</strain>
    </source>
</reference>
<dbReference type="EMBL" id="JAALHA020000027">
    <property type="protein sequence ID" value="MDR9899759.1"/>
    <property type="molecule type" value="Genomic_DNA"/>
</dbReference>
<evidence type="ECO:0000256" key="2">
    <source>
        <dbReference type="ARBA" id="ARBA00007367"/>
    </source>
</evidence>
<keyword evidence="7 12" id="KW-1133">Transmembrane helix</keyword>
<comment type="similarity">
    <text evidence="2 12">Belongs to the monovalent cation:proton antiporter 1 (CPA1) transporter (TC 2.A.36) family.</text>
</comment>
<dbReference type="GO" id="GO:0005886">
    <property type="term" value="C:plasma membrane"/>
    <property type="evidence" value="ECO:0007669"/>
    <property type="project" value="UniProtKB-SubCell"/>
</dbReference>
<dbReference type="Pfam" id="PF00999">
    <property type="entry name" value="Na_H_Exchanger"/>
    <property type="match status" value="1"/>
</dbReference>
<dbReference type="InterPro" id="IPR018422">
    <property type="entry name" value="Cation/H_exchanger_CPA1"/>
</dbReference>
<evidence type="ECO:0000256" key="3">
    <source>
        <dbReference type="ARBA" id="ARBA00022448"/>
    </source>
</evidence>
<feature type="transmembrane region" description="Helical" evidence="12">
    <location>
        <begin position="281"/>
        <end position="298"/>
    </location>
</feature>
<feature type="transmembrane region" description="Helical" evidence="12">
    <location>
        <begin position="197"/>
        <end position="219"/>
    </location>
</feature>
<feature type="domain" description="Cation/H+ exchanger transmembrane" evidence="14">
    <location>
        <begin position="30"/>
        <end position="402"/>
    </location>
</feature>
<feature type="transmembrane region" description="Helical" evidence="12">
    <location>
        <begin position="20"/>
        <end position="39"/>
    </location>
</feature>
<feature type="transmembrane region" description="Helical" evidence="12">
    <location>
        <begin position="46"/>
        <end position="63"/>
    </location>
</feature>
<name>A0AAP5IEH4_9CYAN</name>
<feature type="transmembrane region" description="Helical" evidence="12">
    <location>
        <begin position="249"/>
        <end position="269"/>
    </location>
</feature>
<evidence type="ECO:0000256" key="7">
    <source>
        <dbReference type="ARBA" id="ARBA00022989"/>
    </source>
</evidence>
<evidence type="ECO:0000313" key="16">
    <source>
        <dbReference type="Proteomes" id="UP000667802"/>
    </source>
</evidence>
<evidence type="ECO:0000256" key="5">
    <source>
        <dbReference type="ARBA" id="ARBA00022475"/>
    </source>
</evidence>
<feature type="transmembrane region" description="Helical" evidence="12">
    <location>
        <begin position="378"/>
        <end position="397"/>
    </location>
</feature>
<evidence type="ECO:0000256" key="13">
    <source>
        <dbReference type="SAM" id="Coils"/>
    </source>
</evidence>